<evidence type="ECO:0000256" key="6">
    <source>
        <dbReference type="ARBA" id="ARBA00073038"/>
    </source>
</evidence>
<dbReference type="PANTHER" id="PTHR15048:SF0">
    <property type="entry name" value="STARCH-BINDING DOMAIN-CONTAINING PROTEIN 1"/>
    <property type="match status" value="1"/>
</dbReference>
<feature type="compositionally biased region" description="Basic and acidic residues" evidence="9">
    <location>
        <begin position="121"/>
        <end position="143"/>
    </location>
</feature>
<feature type="compositionally biased region" description="Polar residues" evidence="9">
    <location>
        <begin position="153"/>
        <end position="169"/>
    </location>
</feature>
<dbReference type="GeneTree" id="ENSGT00390000007731"/>
<feature type="region of interest" description="Disordered" evidence="9">
    <location>
        <begin position="1"/>
        <end position="181"/>
    </location>
</feature>
<evidence type="ECO:0000256" key="2">
    <source>
        <dbReference type="ARBA" id="ARBA00024012"/>
    </source>
</evidence>
<feature type="region of interest" description="Disordered" evidence="9">
    <location>
        <begin position="421"/>
        <end position="442"/>
    </location>
</feature>
<reference evidence="11" key="2">
    <citation type="submission" date="2025-08" db="UniProtKB">
        <authorList>
            <consortium name="Ensembl"/>
        </authorList>
    </citation>
    <scope>IDENTIFICATION</scope>
</reference>
<protein>
    <recommendedName>
        <fullName evidence="6">Starch-binding domain-containing protein 1</fullName>
    </recommendedName>
    <alternativeName>
        <fullName evidence="7">Genethonin-1</fullName>
    </alternativeName>
    <alternativeName>
        <fullName evidence="8">Glycophagy cargo receptor stbd1</fullName>
    </alternativeName>
</protein>
<sequence>MGNGEGVAPSVSVVVEAGCEERPEEHEEQQLLQVLQKPEACSSTPEEELHSPSTQQDQVTSPVWDDDGEEHGEEVTGKETSDRLERQVEPKVEKKEEEMTPTTTDPNTSYSTLSNVNQARSVDREGQDKEIVASLDKDTKESTDADLDLPTSFEDQPTEQVVKDTVTQKTGRKNVSAASPGVISHPENLTLFQHPSVVTENLNPSIFPGQISPLEHVDVTDDDIDIASSPGVEVESGISSMTVSPDLPDAANDFGRIVEETVTEAPHNLYADDVAVSIFTEATAEMMFRHRDFTTFTVNEDVFGHQVEDRYHAALEEFMMQVTTKSLSSADESKTDLRGVVEVVEEKKKEVVRLTKKNEADAGNETEELYEKTEISIMEATMDNNEWITDANVHVHPWMNLSVQSFAQDITKADQLRADVEQLSSSRPGIDSGPSTEPKQTGAVPVVDENTEVNKKVLAVQPMPQNVNVTFRVHYLTDSLYQMVAVTGNQQELGNWKDYILLEEDKDGHWATVVSLPAESHVEWKFVVVDKGQVCRWEECRNRLLYTGYGDDLTVHKLWGLL</sequence>
<dbReference type="InterPro" id="IPR013784">
    <property type="entry name" value="Carb-bd-like_fold"/>
</dbReference>
<dbReference type="Pfam" id="PF00686">
    <property type="entry name" value="CBM_20"/>
    <property type="match status" value="1"/>
</dbReference>
<dbReference type="GO" id="GO:2001070">
    <property type="term" value="F:starch binding"/>
    <property type="evidence" value="ECO:0007669"/>
    <property type="project" value="InterPro"/>
</dbReference>
<feature type="compositionally biased region" description="Basic and acidic residues" evidence="9">
    <location>
        <begin position="19"/>
        <end position="29"/>
    </location>
</feature>
<evidence type="ECO:0000313" key="11">
    <source>
        <dbReference type="Ensembl" id="ENSCSEP00000031673.1"/>
    </source>
</evidence>
<dbReference type="GO" id="GO:0034045">
    <property type="term" value="C:phagophore assembly site membrane"/>
    <property type="evidence" value="ECO:0007669"/>
    <property type="project" value="UniProtKB-SubCell"/>
</dbReference>
<evidence type="ECO:0000256" key="7">
    <source>
        <dbReference type="ARBA" id="ARBA00075794"/>
    </source>
</evidence>
<feature type="compositionally biased region" description="Polar residues" evidence="9">
    <location>
        <begin position="51"/>
        <end position="61"/>
    </location>
</feature>
<evidence type="ECO:0000256" key="8">
    <source>
        <dbReference type="ARBA" id="ARBA00076001"/>
    </source>
</evidence>
<evidence type="ECO:0000256" key="9">
    <source>
        <dbReference type="SAM" id="MobiDB-lite"/>
    </source>
</evidence>
<evidence type="ECO:0000256" key="3">
    <source>
        <dbReference type="ARBA" id="ARBA00053886"/>
    </source>
</evidence>
<dbReference type="GO" id="GO:0005789">
    <property type="term" value="C:endoplasmic reticulum membrane"/>
    <property type="evidence" value="ECO:0007669"/>
    <property type="project" value="UniProtKB-SubCell"/>
</dbReference>
<dbReference type="Ensembl" id="ENSCSET00000032083.1">
    <property type="protein sequence ID" value="ENSCSEP00000031673.1"/>
    <property type="gene ID" value="ENSCSEG00000020294.1"/>
</dbReference>
<dbReference type="AlphaFoldDB" id="A0A3P8WW46"/>
<comment type="function">
    <text evidence="3">Acts as a cargo receptor for glycogen. Delivers its cargo to an autophagic pathway called glycophagy, resulting in the transport of glycogen to lysosomes.</text>
</comment>
<dbReference type="InterPro" id="IPR002044">
    <property type="entry name" value="CBM20"/>
</dbReference>
<dbReference type="InterPro" id="IPR013783">
    <property type="entry name" value="Ig-like_fold"/>
</dbReference>
<dbReference type="InParanoid" id="A0A3P8WW46"/>
<organism evidence="11 12">
    <name type="scientific">Cynoglossus semilaevis</name>
    <name type="common">Tongue sole</name>
    <dbReference type="NCBI Taxonomy" id="244447"/>
    <lineage>
        <taxon>Eukaryota</taxon>
        <taxon>Metazoa</taxon>
        <taxon>Chordata</taxon>
        <taxon>Craniata</taxon>
        <taxon>Vertebrata</taxon>
        <taxon>Euteleostomi</taxon>
        <taxon>Actinopterygii</taxon>
        <taxon>Neopterygii</taxon>
        <taxon>Teleostei</taxon>
        <taxon>Neoteleostei</taxon>
        <taxon>Acanthomorphata</taxon>
        <taxon>Carangaria</taxon>
        <taxon>Pleuronectiformes</taxon>
        <taxon>Pleuronectoidei</taxon>
        <taxon>Cynoglossidae</taxon>
        <taxon>Cynoglossinae</taxon>
        <taxon>Cynoglossus</taxon>
    </lineage>
</organism>
<feature type="compositionally biased region" description="Low complexity" evidence="9">
    <location>
        <begin position="30"/>
        <end position="39"/>
    </location>
</feature>
<reference evidence="11" key="3">
    <citation type="submission" date="2025-09" db="UniProtKB">
        <authorList>
            <consortium name="Ensembl"/>
        </authorList>
    </citation>
    <scope>IDENTIFICATION</scope>
</reference>
<reference evidence="11 12" key="1">
    <citation type="journal article" date="2014" name="Nat. Genet.">
        <title>Whole-genome sequence of a flatfish provides insights into ZW sex chromosome evolution and adaptation to a benthic lifestyle.</title>
        <authorList>
            <person name="Chen S."/>
            <person name="Zhang G."/>
            <person name="Shao C."/>
            <person name="Huang Q."/>
            <person name="Liu G."/>
            <person name="Zhang P."/>
            <person name="Song W."/>
            <person name="An N."/>
            <person name="Chalopin D."/>
            <person name="Volff J.N."/>
            <person name="Hong Y."/>
            <person name="Li Q."/>
            <person name="Sha Z."/>
            <person name="Zhou H."/>
            <person name="Xie M."/>
            <person name="Yu Q."/>
            <person name="Liu Y."/>
            <person name="Xiang H."/>
            <person name="Wang N."/>
            <person name="Wu K."/>
            <person name="Yang C."/>
            <person name="Zhou Q."/>
            <person name="Liao X."/>
            <person name="Yang L."/>
            <person name="Hu Q."/>
            <person name="Zhang J."/>
            <person name="Meng L."/>
            <person name="Jin L."/>
            <person name="Tian Y."/>
            <person name="Lian J."/>
            <person name="Yang J."/>
            <person name="Miao G."/>
            <person name="Liu S."/>
            <person name="Liang Z."/>
            <person name="Yan F."/>
            <person name="Li Y."/>
            <person name="Sun B."/>
            <person name="Zhang H."/>
            <person name="Zhang J."/>
            <person name="Zhu Y."/>
            <person name="Du M."/>
            <person name="Zhao Y."/>
            <person name="Schartl M."/>
            <person name="Tang Q."/>
            <person name="Wang J."/>
        </authorList>
    </citation>
    <scope>NUCLEOTIDE SEQUENCE</scope>
</reference>
<accession>A0A3P8WW46</accession>
<name>A0A3P8WW46_CYNSE</name>
<dbReference type="Proteomes" id="UP000265120">
    <property type="component" value="Chromosome 14"/>
</dbReference>
<evidence type="ECO:0000256" key="1">
    <source>
        <dbReference type="ARBA" id="ARBA00004643"/>
    </source>
</evidence>
<dbReference type="GO" id="GO:0061723">
    <property type="term" value="P:glycophagy"/>
    <property type="evidence" value="ECO:0007669"/>
    <property type="project" value="UniProtKB-ARBA"/>
</dbReference>
<evidence type="ECO:0000256" key="4">
    <source>
        <dbReference type="ARBA" id="ARBA00060405"/>
    </source>
</evidence>
<dbReference type="GO" id="GO:0030315">
    <property type="term" value="C:T-tubule"/>
    <property type="evidence" value="ECO:0007669"/>
    <property type="project" value="UniProtKB-SubCell"/>
</dbReference>
<evidence type="ECO:0000259" key="10">
    <source>
        <dbReference type="PROSITE" id="PS51166"/>
    </source>
</evidence>
<dbReference type="SMART" id="SM01065">
    <property type="entry name" value="CBM_2"/>
    <property type="match status" value="1"/>
</dbReference>
<dbReference type="STRING" id="244447.ENSCSEP00000031673"/>
<feature type="compositionally biased region" description="Polar residues" evidence="9">
    <location>
        <begin position="422"/>
        <end position="439"/>
    </location>
</feature>
<proteinExistence type="predicted"/>
<dbReference type="FunFam" id="2.60.40.10:FF:000552">
    <property type="entry name" value="Related to glucoamylase"/>
    <property type="match status" value="1"/>
</dbReference>
<feature type="compositionally biased region" description="Polar residues" evidence="9">
    <location>
        <begin position="109"/>
        <end position="120"/>
    </location>
</feature>
<dbReference type="PANTHER" id="PTHR15048">
    <property type="entry name" value="STARCH-BINDING DOMAIN-CONTAINING PROTEIN 1"/>
    <property type="match status" value="1"/>
</dbReference>
<comment type="subunit">
    <text evidence="5">Interacts with the ATG8 family proteins GABARAP and GABARAPL1. Interacts with several glycogen-associated proteins, such as GYS2 (liver glycogen synthase), GDE (glycogen debranching enzyme), GBE1 (glycogen branching enzyme 1) and EPM2A (Laforin).</text>
</comment>
<feature type="domain" description="CBM20" evidence="10">
    <location>
        <begin position="461"/>
        <end position="561"/>
    </location>
</feature>
<evidence type="ECO:0000256" key="5">
    <source>
        <dbReference type="ARBA" id="ARBA00062412"/>
    </source>
</evidence>
<keyword evidence="12" id="KW-1185">Reference proteome</keyword>
<dbReference type="Gene3D" id="2.60.40.10">
    <property type="entry name" value="Immunoglobulins"/>
    <property type="match status" value="1"/>
</dbReference>
<comment type="subcellular location">
    <subcellularLocation>
        <location evidence="2">Cell membrane</location>
        <location evidence="2">Sarcolemma</location>
        <location evidence="2">T-tubule</location>
    </subcellularLocation>
    <subcellularLocation>
        <location evidence="1">Endoplasmic reticulum membrane</location>
        <topology evidence="1">Single-pass type III membrane protein</topology>
    </subcellularLocation>
    <subcellularLocation>
        <location evidence="4">Preautophagosomal structure membrane</location>
        <topology evidence="4">Single-pass type III membrane protein</topology>
    </subcellularLocation>
</comment>
<dbReference type="SUPFAM" id="SSF49452">
    <property type="entry name" value="Starch-binding domain-like"/>
    <property type="match status" value="1"/>
</dbReference>
<dbReference type="PROSITE" id="PS51166">
    <property type="entry name" value="CBM20"/>
    <property type="match status" value="1"/>
</dbReference>
<feature type="compositionally biased region" description="Basic and acidic residues" evidence="9">
    <location>
        <begin position="73"/>
        <end position="98"/>
    </location>
</feature>
<evidence type="ECO:0000313" key="12">
    <source>
        <dbReference type="Proteomes" id="UP000265120"/>
    </source>
</evidence>